<dbReference type="Gene3D" id="1.25.10.10">
    <property type="entry name" value="Leucine-rich Repeat Variant"/>
    <property type="match status" value="1"/>
</dbReference>
<dbReference type="GO" id="GO:0005737">
    <property type="term" value="C:cytoplasm"/>
    <property type="evidence" value="ECO:0000318"/>
    <property type="project" value="GO_Central"/>
</dbReference>
<name>A0A2C9VAS4_MANES</name>
<keyword evidence="10" id="KW-1185">Reference proteome</keyword>
<keyword evidence="5" id="KW-0677">Repeat</keyword>
<keyword evidence="4" id="KW-0808">Transferase</keyword>
<feature type="repeat" description="ARM" evidence="7">
    <location>
        <begin position="303"/>
        <end position="345"/>
    </location>
</feature>
<evidence type="ECO:0000259" key="8">
    <source>
        <dbReference type="PROSITE" id="PS51698"/>
    </source>
</evidence>
<dbReference type="UniPathway" id="UPA00143"/>
<dbReference type="Gene3D" id="3.30.40.10">
    <property type="entry name" value="Zinc/RING finger domain, C3HC4 (zinc finger)"/>
    <property type="match status" value="1"/>
</dbReference>
<dbReference type="GO" id="GO:0061630">
    <property type="term" value="F:ubiquitin protein ligase activity"/>
    <property type="evidence" value="ECO:0007669"/>
    <property type="project" value="UniProtKB-EC"/>
</dbReference>
<dbReference type="Proteomes" id="UP000091857">
    <property type="component" value="Chromosome 9"/>
</dbReference>
<dbReference type="PROSITE" id="PS51698">
    <property type="entry name" value="U_BOX"/>
    <property type="match status" value="1"/>
</dbReference>
<dbReference type="InterPro" id="IPR045210">
    <property type="entry name" value="RING-Ubox_PUB"/>
</dbReference>
<dbReference type="Pfam" id="PF04564">
    <property type="entry name" value="U-box"/>
    <property type="match status" value="1"/>
</dbReference>
<dbReference type="PANTHER" id="PTHR23315:SF265">
    <property type="entry name" value="U-BOX DOMAIN-CONTAINING PROTEIN 46-RELATED"/>
    <property type="match status" value="1"/>
</dbReference>
<proteinExistence type="predicted"/>
<dbReference type="Pfam" id="PF00514">
    <property type="entry name" value="Arm"/>
    <property type="match status" value="1"/>
</dbReference>
<dbReference type="InterPro" id="IPR011989">
    <property type="entry name" value="ARM-like"/>
</dbReference>
<dbReference type="EC" id="2.3.2.27" evidence="3"/>
<evidence type="ECO:0000256" key="6">
    <source>
        <dbReference type="ARBA" id="ARBA00022786"/>
    </source>
</evidence>
<dbReference type="SMART" id="SM00185">
    <property type="entry name" value="ARM"/>
    <property type="match status" value="3"/>
</dbReference>
<accession>A0A2C9VAS4</accession>
<organism evidence="9 10">
    <name type="scientific">Manihot esculenta</name>
    <name type="common">Cassava</name>
    <name type="synonym">Jatropha manihot</name>
    <dbReference type="NCBI Taxonomy" id="3983"/>
    <lineage>
        <taxon>Eukaryota</taxon>
        <taxon>Viridiplantae</taxon>
        <taxon>Streptophyta</taxon>
        <taxon>Embryophyta</taxon>
        <taxon>Tracheophyta</taxon>
        <taxon>Spermatophyta</taxon>
        <taxon>Magnoliopsida</taxon>
        <taxon>eudicotyledons</taxon>
        <taxon>Gunneridae</taxon>
        <taxon>Pentapetalae</taxon>
        <taxon>rosids</taxon>
        <taxon>fabids</taxon>
        <taxon>Malpighiales</taxon>
        <taxon>Euphorbiaceae</taxon>
        <taxon>Crotonoideae</taxon>
        <taxon>Manihoteae</taxon>
        <taxon>Manihot</taxon>
    </lineage>
</organism>
<dbReference type="Gramene" id="Manes.09G145000.1.v8.1">
    <property type="protein sequence ID" value="Manes.09G145000.1.v8.1.CDS"/>
    <property type="gene ID" value="Manes.09G145000.v8.1"/>
</dbReference>
<protein>
    <recommendedName>
        <fullName evidence="3">RING-type E3 ubiquitin transferase</fullName>
        <ecNumber evidence="3">2.3.2.27</ecNumber>
    </recommendedName>
</protein>
<comment type="caution">
    <text evidence="9">The sequence shown here is derived from an EMBL/GenBank/DDBJ whole genome shotgun (WGS) entry which is preliminary data.</text>
</comment>
<evidence type="ECO:0000256" key="7">
    <source>
        <dbReference type="PROSITE-ProRule" id="PRU00259"/>
    </source>
</evidence>
<evidence type="ECO:0000313" key="9">
    <source>
        <dbReference type="EMBL" id="OAY41987.1"/>
    </source>
</evidence>
<evidence type="ECO:0000256" key="2">
    <source>
        <dbReference type="ARBA" id="ARBA00004906"/>
    </source>
</evidence>
<dbReference type="SUPFAM" id="SSF48371">
    <property type="entry name" value="ARM repeat"/>
    <property type="match status" value="1"/>
</dbReference>
<dbReference type="SUPFAM" id="SSF57850">
    <property type="entry name" value="RING/U-box"/>
    <property type="match status" value="1"/>
</dbReference>
<feature type="domain" description="U-box" evidence="8">
    <location>
        <begin position="81"/>
        <end position="155"/>
    </location>
</feature>
<dbReference type="FunFam" id="3.30.40.10:FF:000114">
    <property type="entry name" value="RING-type E3 ubiquitin transferase"/>
    <property type="match status" value="1"/>
</dbReference>
<evidence type="ECO:0000313" key="10">
    <source>
        <dbReference type="Proteomes" id="UP000091857"/>
    </source>
</evidence>
<reference evidence="10" key="1">
    <citation type="journal article" date="2016" name="Nat. Biotechnol.">
        <title>Sequencing wild and cultivated cassava and related species reveals extensive interspecific hybridization and genetic diversity.</title>
        <authorList>
            <person name="Bredeson J.V."/>
            <person name="Lyons J.B."/>
            <person name="Prochnik S.E."/>
            <person name="Wu G.A."/>
            <person name="Ha C.M."/>
            <person name="Edsinger-Gonzales E."/>
            <person name="Grimwood J."/>
            <person name="Schmutz J."/>
            <person name="Rabbi I.Y."/>
            <person name="Egesi C."/>
            <person name="Nauluvula P."/>
            <person name="Lebot V."/>
            <person name="Ndunguru J."/>
            <person name="Mkamilo G."/>
            <person name="Bart R.S."/>
            <person name="Setter T.L."/>
            <person name="Gleadow R.M."/>
            <person name="Kulakow P."/>
            <person name="Ferguson M.E."/>
            <person name="Rounsley S."/>
            <person name="Rokhsar D.S."/>
        </authorList>
    </citation>
    <scope>NUCLEOTIDE SEQUENCE [LARGE SCALE GENOMIC DNA]</scope>
    <source>
        <strain evidence="10">cv. AM560-2</strain>
    </source>
</reference>
<evidence type="ECO:0000256" key="4">
    <source>
        <dbReference type="ARBA" id="ARBA00022679"/>
    </source>
</evidence>
<comment type="catalytic activity">
    <reaction evidence="1">
        <text>S-ubiquitinyl-[E2 ubiquitin-conjugating enzyme]-L-cysteine + [acceptor protein]-L-lysine = [E2 ubiquitin-conjugating enzyme]-L-cysteine + N(6)-ubiquitinyl-[acceptor protein]-L-lysine.</text>
        <dbReference type="EC" id="2.3.2.27"/>
    </reaction>
</comment>
<dbReference type="GO" id="GO:0005634">
    <property type="term" value="C:nucleus"/>
    <property type="evidence" value="ECO:0000318"/>
    <property type="project" value="GO_Central"/>
</dbReference>
<dbReference type="PANTHER" id="PTHR23315">
    <property type="entry name" value="U BOX DOMAIN-CONTAINING"/>
    <property type="match status" value="1"/>
</dbReference>
<sequence length="478" mass="52817">MARTCGMLEAIHTAAAAASTVAAVPNSTELKMELQSLMNQILDGEDHSLEITVEVLKILTALEELKKKSSDSLKVIDDNAIVPDEFKCPISRELMADPVVLATGQTYDRAFILRWLNDGHRTCPQTRQVLSHTILTPNHLVREMISHWCEKHGVEVPRLISDVEDNVVGDADRDYLNSLLEKMYSSLSDQKKAAKELRLLTKRMPSFRALFGELTGSIPKLFSPLSLGTADSHPDLQEDLITTFLNLSLHNDNKQLIAENLFVIPLLIEALKSGTMETRSNAAAALFSLSTLDSNKILIGKSGALKALIDLLEEGHLLVMKDAASAIFNLCIVPDNKARAVHDGAVRVILKKIMENVLVDELLAILAMLASHQKAVEETRELGAVSCLLSIIRRGTSERNKEYCAAILHTVCLNDRTTWREFKDEENGNHTLSKLAVNGNSRARRKAKGILERLINTSSVSCKKLTCMFSYQASFGPI</sequence>
<evidence type="ECO:0000256" key="1">
    <source>
        <dbReference type="ARBA" id="ARBA00000900"/>
    </source>
</evidence>
<keyword evidence="6" id="KW-0833">Ubl conjugation pathway</keyword>
<comment type="pathway">
    <text evidence="2">Protein modification; protein ubiquitination.</text>
</comment>
<dbReference type="AlphaFoldDB" id="A0A2C9VAS4"/>
<evidence type="ECO:0000256" key="5">
    <source>
        <dbReference type="ARBA" id="ARBA00022737"/>
    </source>
</evidence>
<dbReference type="CDD" id="cd16664">
    <property type="entry name" value="RING-Ubox_PUB"/>
    <property type="match status" value="1"/>
</dbReference>
<evidence type="ECO:0000256" key="3">
    <source>
        <dbReference type="ARBA" id="ARBA00012483"/>
    </source>
</evidence>
<dbReference type="OrthoDB" id="7537227at2759"/>
<dbReference type="PROSITE" id="PS50176">
    <property type="entry name" value="ARM_REPEAT"/>
    <property type="match status" value="1"/>
</dbReference>
<dbReference type="GO" id="GO:0016567">
    <property type="term" value="P:protein ubiquitination"/>
    <property type="evidence" value="ECO:0007669"/>
    <property type="project" value="UniProtKB-UniPathway"/>
</dbReference>
<dbReference type="SMART" id="SM00504">
    <property type="entry name" value="Ubox"/>
    <property type="match status" value="1"/>
</dbReference>
<dbReference type="InterPro" id="IPR016024">
    <property type="entry name" value="ARM-type_fold"/>
</dbReference>
<dbReference type="InterPro" id="IPR003613">
    <property type="entry name" value="Ubox_domain"/>
</dbReference>
<dbReference type="InterPro" id="IPR013083">
    <property type="entry name" value="Znf_RING/FYVE/PHD"/>
</dbReference>
<gene>
    <name evidence="9" type="ORF">MANES_09G145000v8</name>
</gene>
<dbReference type="EMBL" id="CM004395">
    <property type="protein sequence ID" value="OAY41987.1"/>
    <property type="molecule type" value="Genomic_DNA"/>
</dbReference>
<dbReference type="InterPro" id="IPR000225">
    <property type="entry name" value="Armadillo"/>
</dbReference>